<evidence type="ECO:0000313" key="1">
    <source>
        <dbReference type="EMBL" id="KAK8072298.1"/>
    </source>
</evidence>
<dbReference type="InterPro" id="IPR002347">
    <property type="entry name" value="SDR_fam"/>
</dbReference>
<gene>
    <name evidence="1" type="ORF">PG996_005646</name>
</gene>
<dbReference type="PANTHER" id="PTHR45458:SF1">
    <property type="entry name" value="SHORT CHAIN DEHYDROGENASE"/>
    <property type="match status" value="1"/>
</dbReference>
<sequence>MPVYVVTGARGGIGLEYVRQLTTNPSNTVIATLRDTSADISDLQDCDISSESSIATLAQAIPPIGEEKIDVLINNAAIQQSQDQTGLKIDGDSLLSHMKTNVLGPAKITQTLLPYLRVGSAVIANISSGLGSLAVLSDRSIDPCMTSYSISKCALNMLMVHQAYELKGVAVVVCVDPGHVKTVMGGPEVAVEVDDSARGVLKVLSGLKTEDTGKFFQYTGDNVPF</sequence>
<comment type="caution">
    <text evidence="1">The sequence shown here is derived from an EMBL/GenBank/DDBJ whole genome shotgun (WGS) entry which is preliminary data.</text>
</comment>
<proteinExistence type="predicted"/>
<keyword evidence="2" id="KW-1185">Reference proteome</keyword>
<dbReference type="Proteomes" id="UP001446871">
    <property type="component" value="Unassembled WGS sequence"/>
</dbReference>
<dbReference type="CDD" id="cd05325">
    <property type="entry name" value="carb_red_sniffer_like_SDR_c"/>
    <property type="match status" value="1"/>
</dbReference>
<dbReference type="EMBL" id="JAQQWM010000003">
    <property type="protein sequence ID" value="KAK8072298.1"/>
    <property type="molecule type" value="Genomic_DNA"/>
</dbReference>
<dbReference type="PANTHER" id="PTHR45458">
    <property type="entry name" value="SHORT-CHAIN DEHYDROGENASE/REDUCTASE SDR"/>
    <property type="match status" value="1"/>
</dbReference>
<dbReference type="Gene3D" id="3.40.50.720">
    <property type="entry name" value="NAD(P)-binding Rossmann-like Domain"/>
    <property type="match status" value="1"/>
</dbReference>
<protein>
    <submittedName>
        <fullName evidence="1">NAD(P)-binding protein</fullName>
    </submittedName>
</protein>
<accession>A0ABR1VM21</accession>
<name>A0ABR1VM21_9PEZI</name>
<dbReference type="InterPro" id="IPR052184">
    <property type="entry name" value="SDR_enzymes"/>
</dbReference>
<dbReference type="PRINTS" id="PR00081">
    <property type="entry name" value="GDHRDH"/>
</dbReference>
<dbReference type="InterPro" id="IPR036291">
    <property type="entry name" value="NAD(P)-bd_dom_sf"/>
</dbReference>
<reference evidence="1 2" key="1">
    <citation type="submission" date="2023-01" db="EMBL/GenBank/DDBJ databases">
        <title>Analysis of 21 Apiospora genomes using comparative genomics revels a genus with tremendous synthesis potential of carbohydrate active enzymes and secondary metabolites.</title>
        <authorList>
            <person name="Sorensen T."/>
        </authorList>
    </citation>
    <scope>NUCLEOTIDE SEQUENCE [LARGE SCALE GENOMIC DNA]</scope>
    <source>
        <strain evidence="1 2">CBS 83171</strain>
    </source>
</reference>
<dbReference type="Pfam" id="PF00106">
    <property type="entry name" value="adh_short"/>
    <property type="match status" value="1"/>
</dbReference>
<evidence type="ECO:0000313" key="2">
    <source>
        <dbReference type="Proteomes" id="UP001446871"/>
    </source>
</evidence>
<dbReference type="SUPFAM" id="SSF51735">
    <property type="entry name" value="NAD(P)-binding Rossmann-fold domains"/>
    <property type="match status" value="1"/>
</dbReference>
<organism evidence="1 2">
    <name type="scientific">Apiospora saccharicola</name>
    <dbReference type="NCBI Taxonomy" id="335842"/>
    <lineage>
        <taxon>Eukaryota</taxon>
        <taxon>Fungi</taxon>
        <taxon>Dikarya</taxon>
        <taxon>Ascomycota</taxon>
        <taxon>Pezizomycotina</taxon>
        <taxon>Sordariomycetes</taxon>
        <taxon>Xylariomycetidae</taxon>
        <taxon>Amphisphaeriales</taxon>
        <taxon>Apiosporaceae</taxon>
        <taxon>Apiospora</taxon>
    </lineage>
</organism>